<proteinExistence type="inferred from homology"/>
<dbReference type="NCBIfam" id="TIGR00392">
    <property type="entry name" value="ileS"/>
    <property type="match status" value="1"/>
</dbReference>
<dbReference type="SUPFAM" id="SSF52374">
    <property type="entry name" value="Nucleotidylyl transferase"/>
    <property type="match status" value="1"/>
</dbReference>
<dbReference type="PROSITE" id="PS00178">
    <property type="entry name" value="AA_TRNA_LIGASE_I"/>
    <property type="match status" value="1"/>
</dbReference>
<protein>
    <recommendedName>
        <fullName evidence="2">isoleucine--tRNA ligase</fullName>
        <ecNumber evidence="2">6.1.1.5</ecNumber>
    </recommendedName>
    <alternativeName>
        <fullName evidence="8">Isoleucyl-tRNA synthetase</fullName>
    </alternativeName>
</protein>
<dbReference type="InterPro" id="IPR013155">
    <property type="entry name" value="M/V/L/I-tRNA-synth_anticd-bd"/>
</dbReference>
<dbReference type="Gene3D" id="3.90.740.10">
    <property type="entry name" value="Valyl/Leucyl/Isoleucyl-tRNA synthetase, editing domain"/>
    <property type="match status" value="1"/>
</dbReference>
<organism evidence="13 14">
    <name type="scientific">Recurvomyces mirabilis</name>
    <dbReference type="NCBI Taxonomy" id="574656"/>
    <lineage>
        <taxon>Eukaryota</taxon>
        <taxon>Fungi</taxon>
        <taxon>Dikarya</taxon>
        <taxon>Ascomycota</taxon>
        <taxon>Pezizomycotina</taxon>
        <taxon>Dothideomycetes</taxon>
        <taxon>Dothideomycetidae</taxon>
        <taxon>Mycosphaerellales</taxon>
        <taxon>Teratosphaeriaceae</taxon>
        <taxon>Recurvomyces</taxon>
    </lineage>
</organism>
<evidence type="ECO:0000256" key="8">
    <source>
        <dbReference type="ARBA" id="ARBA00032665"/>
    </source>
</evidence>
<comment type="similarity">
    <text evidence="1 9">Belongs to the class-I aminoacyl-tRNA synthetase family.</text>
</comment>
<reference evidence="13" key="1">
    <citation type="submission" date="2023-07" db="EMBL/GenBank/DDBJ databases">
        <title>Black Yeasts Isolated from many extreme environments.</title>
        <authorList>
            <person name="Coleine C."/>
            <person name="Stajich J.E."/>
            <person name="Selbmann L."/>
        </authorList>
    </citation>
    <scope>NUCLEOTIDE SEQUENCE</scope>
    <source>
        <strain evidence="13">CCFEE 5485</strain>
    </source>
</reference>
<evidence type="ECO:0000256" key="6">
    <source>
        <dbReference type="ARBA" id="ARBA00022917"/>
    </source>
</evidence>
<dbReference type="CDD" id="cd07960">
    <property type="entry name" value="Anticodon_Ia_Ile_BEm"/>
    <property type="match status" value="1"/>
</dbReference>
<evidence type="ECO:0000256" key="2">
    <source>
        <dbReference type="ARBA" id="ARBA00013165"/>
    </source>
</evidence>
<dbReference type="GO" id="GO:0006428">
    <property type="term" value="P:isoleucyl-tRNA aminoacylation"/>
    <property type="evidence" value="ECO:0007669"/>
    <property type="project" value="InterPro"/>
</dbReference>
<keyword evidence="14" id="KW-1185">Reference proteome</keyword>
<dbReference type="GO" id="GO:0005739">
    <property type="term" value="C:mitochondrion"/>
    <property type="evidence" value="ECO:0007669"/>
    <property type="project" value="TreeGrafter"/>
</dbReference>
<evidence type="ECO:0000256" key="4">
    <source>
        <dbReference type="ARBA" id="ARBA00022741"/>
    </source>
</evidence>
<evidence type="ECO:0000256" key="9">
    <source>
        <dbReference type="RuleBase" id="RU363035"/>
    </source>
</evidence>
<dbReference type="PRINTS" id="PR00984">
    <property type="entry name" value="TRNASYNTHILE"/>
</dbReference>
<dbReference type="InterPro" id="IPR009080">
    <property type="entry name" value="tRNAsynth_Ia_anticodon-bd"/>
</dbReference>
<dbReference type="Gene3D" id="3.40.50.620">
    <property type="entry name" value="HUPs"/>
    <property type="match status" value="2"/>
</dbReference>
<evidence type="ECO:0000313" key="14">
    <source>
        <dbReference type="Proteomes" id="UP001274830"/>
    </source>
</evidence>
<keyword evidence="5 9" id="KW-0067">ATP-binding</keyword>
<dbReference type="InterPro" id="IPR014729">
    <property type="entry name" value="Rossmann-like_a/b/a_fold"/>
</dbReference>
<dbReference type="GO" id="GO:0000049">
    <property type="term" value="F:tRNA binding"/>
    <property type="evidence" value="ECO:0007669"/>
    <property type="project" value="InterPro"/>
</dbReference>
<dbReference type="InterPro" id="IPR033708">
    <property type="entry name" value="Anticodon_Ile_BEm"/>
</dbReference>
<name>A0AAE1C1M0_9PEZI</name>
<evidence type="ECO:0000256" key="3">
    <source>
        <dbReference type="ARBA" id="ARBA00022598"/>
    </source>
</evidence>
<dbReference type="Proteomes" id="UP001274830">
    <property type="component" value="Unassembled WGS sequence"/>
</dbReference>
<dbReference type="PANTHER" id="PTHR42765">
    <property type="entry name" value="SOLEUCYL-TRNA SYNTHETASE"/>
    <property type="match status" value="1"/>
</dbReference>
<dbReference type="EC" id="6.1.1.5" evidence="2"/>
<feature type="region of interest" description="Disordered" evidence="10">
    <location>
        <begin position="698"/>
        <end position="726"/>
    </location>
</feature>
<dbReference type="EMBL" id="JAUTXT010000017">
    <property type="protein sequence ID" value="KAK3674892.1"/>
    <property type="molecule type" value="Genomic_DNA"/>
</dbReference>
<dbReference type="Gene3D" id="1.10.730.20">
    <property type="match status" value="1"/>
</dbReference>
<dbReference type="InterPro" id="IPR002301">
    <property type="entry name" value="Ile-tRNA-ligase"/>
</dbReference>
<dbReference type="InterPro" id="IPR050081">
    <property type="entry name" value="Ile-tRNA_ligase"/>
</dbReference>
<dbReference type="GO" id="GO:0005524">
    <property type="term" value="F:ATP binding"/>
    <property type="evidence" value="ECO:0007669"/>
    <property type="project" value="UniProtKB-KW"/>
</dbReference>
<keyword evidence="3 9" id="KW-0436">Ligase</keyword>
<evidence type="ECO:0000256" key="1">
    <source>
        <dbReference type="ARBA" id="ARBA00005594"/>
    </source>
</evidence>
<evidence type="ECO:0000259" key="11">
    <source>
        <dbReference type="Pfam" id="PF00133"/>
    </source>
</evidence>
<comment type="caution">
    <text evidence="13">The sequence shown here is derived from an EMBL/GenBank/DDBJ whole genome shotgun (WGS) entry which is preliminary data.</text>
</comment>
<evidence type="ECO:0000256" key="7">
    <source>
        <dbReference type="ARBA" id="ARBA00023146"/>
    </source>
</evidence>
<dbReference type="Pfam" id="PF00133">
    <property type="entry name" value="tRNA-synt_1"/>
    <property type="match status" value="1"/>
</dbReference>
<feature type="domain" description="Methionyl/Valyl/Leucyl/Isoleucyl-tRNA synthetase anticodon-binding" evidence="12">
    <location>
        <begin position="794"/>
        <end position="954"/>
    </location>
</feature>
<dbReference type="GO" id="GO:0002161">
    <property type="term" value="F:aminoacyl-tRNA deacylase activity"/>
    <property type="evidence" value="ECO:0007669"/>
    <property type="project" value="InterPro"/>
</dbReference>
<accession>A0AAE1C1M0</accession>
<dbReference type="PANTHER" id="PTHR42765:SF1">
    <property type="entry name" value="ISOLEUCINE--TRNA LIGASE, MITOCHONDRIAL"/>
    <property type="match status" value="1"/>
</dbReference>
<feature type="domain" description="Aminoacyl-tRNA synthetase class Ia" evidence="11">
    <location>
        <begin position="51"/>
        <end position="749"/>
    </location>
</feature>
<dbReference type="InterPro" id="IPR001412">
    <property type="entry name" value="aa-tRNA-synth_I_CS"/>
</dbReference>
<keyword evidence="4 9" id="KW-0547">Nucleotide-binding</keyword>
<dbReference type="AlphaFoldDB" id="A0AAE1C1M0"/>
<evidence type="ECO:0000259" key="12">
    <source>
        <dbReference type="Pfam" id="PF08264"/>
    </source>
</evidence>
<dbReference type="GO" id="GO:0032543">
    <property type="term" value="P:mitochondrial translation"/>
    <property type="evidence" value="ECO:0007669"/>
    <property type="project" value="TreeGrafter"/>
</dbReference>
<dbReference type="Gene3D" id="1.10.10.830">
    <property type="entry name" value="Ile-tRNA synthetase CP2 domain-like"/>
    <property type="match status" value="1"/>
</dbReference>
<dbReference type="GO" id="GO:0004822">
    <property type="term" value="F:isoleucine-tRNA ligase activity"/>
    <property type="evidence" value="ECO:0007669"/>
    <property type="project" value="UniProtKB-EC"/>
</dbReference>
<sequence>MPALRPTLILRTAAEQWKQYNWPKTLNLPKSALPARASAADLAKYRQRCADDLYAWQRANRPAHNEFVLHDGPPYANGAVHVGHALNKVLKDLILRAELARGRRVQYRPGWDCHGLPIELKALQQTRTTRDEPQALVDAPKQEATVSSGLGMSALEIRNKAHTLATQTIESQKSSFREWGVMGEWDKPYKTMDLDFEIRQLGVFREMVRKNLISRHHRPVYWSPSSGTALAEAELEYDDNHECTAAFVNMPFTRLPRVLESLGAFHAGDARHSVVSALIWTTTPWTLPANQAVALGQDIEYSVLKLESAEQPTEYLLAATDRIEHVRSFLLKGFTLSVVPKASNILGRDLVDGYAACLNVFQNLESPLFLAPFVTATSGTGVVHMAPGHGMDDYLVCQQNGIHSALTPVDGEGRYTAEVFPASPDQNHRFIGLAVQTAGVQAALEVLAIPQKDWLARKGLVVNNQVFATHTFTHKNPIDWRTKQPVITRATAQWFADTSALKTPATNSLSSVIFIPESGKNRLTTFLAGRSQWCISRQRAWGVPIPALYHKETGEGCIMDQSIAHIIDVLQQRGTNAWFEDAPDDPVWVHSSLPPGKWVRGQDTMDVWFDSGTTWTGLEPRNADRPISDVYVEGTDQHRGWFQSSLLTHVAMQDLNDNPKAPYAKLITHGFTLDAEGRKMSKSIGNVIDPEQILEGSLLPPVKEKKQRGKRQAAKEDQVANDRPKYDAMGPDALRLWVASGDYTRDVTIAVPLLQDVQNTLQKYRVTFKWLLGVLEDCVPYNGTVAGKPLSFVDQAILYRLHEVAVLVHEAHSSYTFHRAVKEITSFVNNDLSAFYFEICKDTLYTGLAVDRVRTQGVLQTILHQLMLMLAPVTPHLIEEVWDFMPAALKKHSVHPMQRIWEVVDTKSERERHPGPDIQVQMESFGKLSAAVKLAQEDARKAGKLKSGLACSVHIQLPRDGNKVLDLHVKEWETRGELADLLVVSQARVEQTESSANDPATSWRFEQEFGDGGKVIVNPPTGMKCVRCWKYTADEEGAPCQHCQAVLKEKAS</sequence>
<evidence type="ECO:0000256" key="5">
    <source>
        <dbReference type="ARBA" id="ARBA00022840"/>
    </source>
</evidence>
<gene>
    <name evidence="13" type="primary">ISM1</name>
    <name evidence="13" type="ORF">LTR78_005236</name>
</gene>
<dbReference type="SUPFAM" id="SSF50677">
    <property type="entry name" value="ValRS/IleRS/LeuRS editing domain"/>
    <property type="match status" value="1"/>
</dbReference>
<keyword evidence="7 9" id="KW-0030">Aminoacyl-tRNA synthetase</keyword>
<dbReference type="InterPro" id="IPR009008">
    <property type="entry name" value="Val/Leu/Ile-tRNA-synth_edit"/>
</dbReference>
<evidence type="ECO:0000256" key="10">
    <source>
        <dbReference type="SAM" id="MobiDB-lite"/>
    </source>
</evidence>
<feature type="compositionally biased region" description="Basic and acidic residues" evidence="10">
    <location>
        <begin position="713"/>
        <end position="726"/>
    </location>
</feature>
<keyword evidence="6 9" id="KW-0648">Protein biosynthesis</keyword>
<evidence type="ECO:0000313" key="13">
    <source>
        <dbReference type="EMBL" id="KAK3674892.1"/>
    </source>
</evidence>
<dbReference type="Pfam" id="PF08264">
    <property type="entry name" value="Anticodon_1"/>
    <property type="match status" value="1"/>
</dbReference>
<dbReference type="SUPFAM" id="SSF47323">
    <property type="entry name" value="Anticodon-binding domain of a subclass of class I aminoacyl-tRNA synthetases"/>
    <property type="match status" value="1"/>
</dbReference>
<dbReference type="InterPro" id="IPR002300">
    <property type="entry name" value="aa-tRNA-synth_Ia"/>
</dbReference>